<feature type="repeat" description="Solcar" evidence="6">
    <location>
        <begin position="39"/>
        <end position="117"/>
    </location>
</feature>
<dbReference type="InterPro" id="IPR002067">
    <property type="entry name" value="MCP"/>
</dbReference>
<dbReference type="GO" id="GO:0055085">
    <property type="term" value="P:transmembrane transport"/>
    <property type="evidence" value="ECO:0007669"/>
    <property type="project" value="InterPro"/>
</dbReference>
<dbReference type="InterPro" id="IPR023395">
    <property type="entry name" value="MCP_dom_sf"/>
</dbReference>
<comment type="subcellular location">
    <subcellularLocation>
        <location evidence="1">Membrane</location>
        <topology evidence="1">Multi-pass membrane protein</topology>
    </subcellularLocation>
</comment>
<keyword evidence="2 7" id="KW-0813">Transport</keyword>
<feature type="repeat" description="Solcar" evidence="6">
    <location>
        <begin position="127"/>
        <end position="212"/>
    </location>
</feature>
<feature type="transmembrane region" description="Helical" evidence="8">
    <location>
        <begin position="184"/>
        <end position="206"/>
    </location>
</feature>
<gene>
    <name evidence="9" type="ORF">COCNU_03G015170</name>
</gene>
<dbReference type="AlphaFoldDB" id="A0A8K0MZD0"/>
<dbReference type="EMBL" id="CM017874">
    <property type="protein sequence ID" value="KAG1335398.1"/>
    <property type="molecule type" value="Genomic_DNA"/>
</dbReference>
<sequence>MPVKRKKRRSVAVKNWLQRKGKLKGRILGMSCPNSSWQINIDIYKLVNVFRTCIAPLERLKLECIVRGSKYSWVNIIRCIWVTEGLRGFWKGNTLNLFRMVPFKSINFICYDLYLAYLLRIPGKEGITNRDRLIGGGISGAVATVLCIPLDTIRTRLVAPGGKALGGVAGCFCHMVQKEGFLSLYKGLAPALISMGPASAVFYAVYDMLKSSYLSHKKKMSGGETELGPVLPSTAFSYFFYDMMKSILKIN</sequence>
<keyword evidence="3 6" id="KW-0812">Transmembrane</keyword>
<evidence type="ECO:0000256" key="8">
    <source>
        <dbReference type="SAM" id="Phobius"/>
    </source>
</evidence>
<dbReference type="PRINTS" id="PR00926">
    <property type="entry name" value="MITOCARRIER"/>
</dbReference>
<protein>
    <recommendedName>
        <fullName evidence="11">Mitochondrial adenine nucleotide transporter BTL3</fullName>
    </recommendedName>
</protein>
<evidence type="ECO:0000256" key="5">
    <source>
        <dbReference type="ARBA" id="ARBA00023136"/>
    </source>
</evidence>
<evidence type="ECO:0000256" key="3">
    <source>
        <dbReference type="ARBA" id="ARBA00022692"/>
    </source>
</evidence>
<dbReference type="SUPFAM" id="SSF103506">
    <property type="entry name" value="Mitochondrial carrier"/>
    <property type="match status" value="1"/>
</dbReference>
<dbReference type="GO" id="GO:0016020">
    <property type="term" value="C:membrane"/>
    <property type="evidence" value="ECO:0007669"/>
    <property type="project" value="UniProtKB-SubCell"/>
</dbReference>
<keyword evidence="5 6" id="KW-0472">Membrane</keyword>
<name>A0A8K0MZD0_COCNU</name>
<keyword evidence="4" id="KW-0677">Repeat</keyword>
<proteinExistence type="inferred from homology"/>
<evidence type="ECO:0000256" key="2">
    <source>
        <dbReference type="ARBA" id="ARBA00022448"/>
    </source>
</evidence>
<dbReference type="Gene3D" id="1.50.40.10">
    <property type="entry name" value="Mitochondrial carrier domain"/>
    <property type="match status" value="1"/>
</dbReference>
<evidence type="ECO:0000256" key="4">
    <source>
        <dbReference type="ARBA" id="ARBA00022737"/>
    </source>
</evidence>
<dbReference type="PROSITE" id="PS50920">
    <property type="entry name" value="SOLCAR"/>
    <property type="match status" value="2"/>
</dbReference>
<dbReference type="PANTHER" id="PTHR24089">
    <property type="entry name" value="SOLUTE CARRIER FAMILY 25"/>
    <property type="match status" value="1"/>
</dbReference>
<evidence type="ECO:0000313" key="9">
    <source>
        <dbReference type="EMBL" id="KAG1335398.1"/>
    </source>
</evidence>
<accession>A0A8K0MZD0</accession>
<dbReference type="GO" id="GO:0015748">
    <property type="term" value="P:organophosphate ester transport"/>
    <property type="evidence" value="ECO:0007669"/>
    <property type="project" value="UniProtKB-ARBA"/>
</dbReference>
<keyword evidence="10" id="KW-1185">Reference proteome</keyword>
<evidence type="ECO:0000313" key="10">
    <source>
        <dbReference type="Proteomes" id="UP000797356"/>
    </source>
</evidence>
<comment type="caution">
    <text evidence="9">The sequence shown here is derived from an EMBL/GenBank/DDBJ whole genome shotgun (WGS) entry which is preliminary data.</text>
</comment>
<comment type="similarity">
    <text evidence="7">Belongs to the mitochondrial carrier (TC 2.A.29) family.</text>
</comment>
<dbReference type="InterPro" id="IPR018108">
    <property type="entry name" value="MCP_transmembrane"/>
</dbReference>
<evidence type="ECO:0008006" key="11">
    <source>
        <dbReference type="Google" id="ProtNLM"/>
    </source>
</evidence>
<dbReference type="OrthoDB" id="270584at2759"/>
<evidence type="ECO:0000256" key="1">
    <source>
        <dbReference type="ARBA" id="ARBA00004141"/>
    </source>
</evidence>
<keyword evidence="8" id="KW-1133">Transmembrane helix</keyword>
<dbReference type="Proteomes" id="UP000797356">
    <property type="component" value="Chromosome 3"/>
</dbReference>
<reference evidence="9" key="1">
    <citation type="journal article" date="2017" name="Gigascience">
        <title>The genome draft of coconut (Cocos nucifera).</title>
        <authorList>
            <person name="Xiao Y."/>
            <person name="Xu P."/>
            <person name="Fan H."/>
            <person name="Baudouin L."/>
            <person name="Xia W."/>
            <person name="Bocs S."/>
            <person name="Xu J."/>
            <person name="Li Q."/>
            <person name="Guo A."/>
            <person name="Zhou L."/>
            <person name="Li J."/>
            <person name="Wu Y."/>
            <person name="Ma Z."/>
            <person name="Armero A."/>
            <person name="Issali A.E."/>
            <person name="Liu N."/>
            <person name="Peng M."/>
            <person name="Yang Y."/>
        </authorList>
    </citation>
    <scope>NUCLEOTIDE SEQUENCE</scope>
    <source>
        <tissue evidence="9">Spear leaf of Hainan Tall coconut</tissue>
    </source>
</reference>
<evidence type="ECO:0000256" key="7">
    <source>
        <dbReference type="RuleBase" id="RU000488"/>
    </source>
</evidence>
<reference evidence="9" key="2">
    <citation type="submission" date="2019-07" db="EMBL/GenBank/DDBJ databases">
        <authorList>
            <person name="Yang Y."/>
            <person name="Bocs S."/>
            <person name="Baudouin L."/>
        </authorList>
    </citation>
    <scope>NUCLEOTIDE SEQUENCE</scope>
    <source>
        <tissue evidence="9">Spear leaf of Hainan Tall coconut</tissue>
    </source>
</reference>
<dbReference type="Pfam" id="PF00153">
    <property type="entry name" value="Mito_carr"/>
    <property type="match status" value="2"/>
</dbReference>
<organism evidence="9 10">
    <name type="scientific">Cocos nucifera</name>
    <name type="common">Coconut palm</name>
    <dbReference type="NCBI Taxonomy" id="13894"/>
    <lineage>
        <taxon>Eukaryota</taxon>
        <taxon>Viridiplantae</taxon>
        <taxon>Streptophyta</taxon>
        <taxon>Embryophyta</taxon>
        <taxon>Tracheophyta</taxon>
        <taxon>Spermatophyta</taxon>
        <taxon>Magnoliopsida</taxon>
        <taxon>Liliopsida</taxon>
        <taxon>Arecaceae</taxon>
        <taxon>Arecoideae</taxon>
        <taxon>Cocoseae</taxon>
        <taxon>Attaleinae</taxon>
        <taxon>Cocos</taxon>
    </lineage>
</organism>
<evidence type="ECO:0000256" key="6">
    <source>
        <dbReference type="PROSITE-ProRule" id="PRU00282"/>
    </source>
</evidence>
<dbReference type="GO" id="GO:0015711">
    <property type="term" value="P:organic anion transport"/>
    <property type="evidence" value="ECO:0007669"/>
    <property type="project" value="UniProtKB-ARBA"/>
</dbReference>